<evidence type="ECO:0000313" key="5">
    <source>
        <dbReference type="Proteomes" id="UP001189122"/>
    </source>
</evidence>
<organism evidence="4">
    <name type="scientific">Spirodela intermedia</name>
    <name type="common">Intermediate duckweed</name>
    <dbReference type="NCBI Taxonomy" id="51605"/>
    <lineage>
        <taxon>Eukaryota</taxon>
        <taxon>Viridiplantae</taxon>
        <taxon>Streptophyta</taxon>
        <taxon>Embryophyta</taxon>
        <taxon>Tracheophyta</taxon>
        <taxon>Spermatophyta</taxon>
        <taxon>Magnoliopsida</taxon>
        <taxon>Liliopsida</taxon>
        <taxon>Araceae</taxon>
        <taxon>Lemnoideae</taxon>
        <taxon>Spirodela</taxon>
    </lineage>
</organism>
<dbReference type="EMBL" id="LR743588">
    <property type="protein sequence ID" value="CAA2614882.1"/>
    <property type="molecule type" value="Genomic_DNA"/>
</dbReference>
<dbReference type="Proteomes" id="UP001189122">
    <property type="component" value="Unassembled WGS sequence"/>
</dbReference>
<evidence type="ECO:0000259" key="3">
    <source>
        <dbReference type="Pfam" id="PF08574"/>
    </source>
</evidence>
<gene>
    <name evidence="4" type="ORF">SI7747_01001249</name>
</gene>
<reference evidence="4 5" key="1">
    <citation type="submission" date="2019-12" db="EMBL/GenBank/DDBJ databases">
        <authorList>
            <person name="Scholz U."/>
            <person name="Mascher M."/>
            <person name="Fiebig A."/>
        </authorList>
    </citation>
    <scope>NUCLEOTIDE SEQUENCE</scope>
</reference>
<dbReference type="PANTHER" id="PTHR31934">
    <property type="entry name" value="ALPHA/BETA-HYDROLASES SUPERFAMILY PROTEIN"/>
    <property type="match status" value="1"/>
</dbReference>
<proteinExistence type="inferred from homology"/>
<evidence type="ECO:0000256" key="1">
    <source>
        <dbReference type="ARBA" id="ARBA00010218"/>
    </source>
</evidence>
<accession>A0A7I8IAG8</accession>
<protein>
    <recommendedName>
        <fullName evidence="3">Transcription factor Iwr1 domain-containing protein</fullName>
    </recommendedName>
</protein>
<dbReference type="AlphaFoldDB" id="A0A7I8IAG8"/>
<feature type="compositionally biased region" description="Acidic residues" evidence="2">
    <location>
        <begin position="269"/>
        <end position="282"/>
    </location>
</feature>
<feature type="compositionally biased region" description="Acidic residues" evidence="2">
    <location>
        <begin position="291"/>
        <end position="301"/>
    </location>
</feature>
<feature type="domain" description="Transcription factor Iwr1" evidence="3">
    <location>
        <begin position="235"/>
        <end position="295"/>
    </location>
</feature>
<sequence>MAEACDSAASSSASLTPKEKPVVVRVKRKACQMPLDALLLEINERQPKRAILDLSKLSFTGVVSKEKIFLWHDISEDLTTRRVLVQHVETVGSSEATKDSLELCLANSSDSKEFEKKVEERKASFKKDRRQEQLHTTARQKHEELARSARFEQIWRSRRTEGETRDDILSEIYHLYDVVRIDEEEEHENEEDTEDAPIKDDAILCNYLPLIREYLPTAAEEIESDMNARGSTRDGYVYDIYTMESVPSAGAQAAAHYPLVQVNDEGLYDDEWGSDYETDDSNAENNPLNDYPDEETSEDGDGNGFLSDQEEEYEAEIVSASEEEDQEDGQGLRWGYR</sequence>
<dbReference type="EMBL" id="CACRZD030000001">
    <property type="protein sequence ID" value="CAA6654659.1"/>
    <property type="molecule type" value="Genomic_DNA"/>
</dbReference>
<feature type="region of interest" description="Disordered" evidence="2">
    <location>
        <begin position="269"/>
        <end position="337"/>
    </location>
</feature>
<evidence type="ECO:0000313" key="4">
    <source>
        <dbReference type="EMBL" id="CAA2614882.1"/>
    </source>
</evidence>
<feature type="compositionally biased region" description="Acidic residues" evidence="2">
    <location>
        <begin position="308"/>
        <end position="328"/>
    </location>
</feature>
<keyword evidence="5" id="KW-1185">Reference proteome</keyword>
<dbReference type="Pfam" id="PF08574">
    <property type="entry name" value="Iwr1"/>
    <property type="match status" value="1"/>
</dbReference>
<name>A0A7I8IAG8_SPIIN</name>
<comment type="similarity">
    <text evidence="1">Belongs to the IWR1/SLC7A6OS family.</text>
</comment>
<dbReference type="InterPro" id="IPR013883">
    <property type="entry name" value="TF_Iwr1_dom"/>
</dbReference>
<dbReference type="PANTHER" id="PTHR31934:SF2">
    <property type="entry name" value="RNA-DIRECTED DNA METHYLATION 4"/>
    <property type="match status" value="1"/>
</dbReference>
<evidence type="ECO:0000256" key="2">
    <source>
        <dbReference type="SAM" id="MobiDB-lite"/>
    </source>
</evidence>